<organism evidence="3 4">
    <name type="scientific">Tenggerimyces flavus</name>
    <dbReference type="NCBI Taxonomy" id="1708749"/>
    <lineage>
        <taxon>Bacteria</taxon>
        <taxon>Bacillati</taxon>
        <taxon>Actinomycetota</taxon>
        <taxon>Actinomycetes</taxon>
        <taxon>Propionibacteriales</taxon>
        <taxon>Nocardioidaceae</taxon>
        <taxon>Tenggerimyces</taxon>
    </lineage>
</organism>
<evidence type="ECO:0000256" key="1">
    <source>
        <dbReference type="SAM" id="MobiDB-lite"/>
    </source>
</evidence>
<feature type="domain" description="Aminoglycoside phosphotransferase" evidence="2">
    <location>
        <begin position="29"/>
        <end position="220"/>
    </location>
</feature>
<reference evidence="4" key="1">
    <citation type="journal article" date="2019" name="Int. J. Syst. Evol. Microbiol.">
        <title>The Global Catalogue of Microorganisms (GCM) 10K type strain sequencing project: providing services to taxonomists for standard genome sequencing and annotation.</title>
        <authorList>
            <consortium name="The Broad Institute Genomics Platform"/>
            <consortium name="The Broad Institute Genome Sequencing Center for Infectious Disease"/>
            <person name="Wu L."/>
            <person name="Ma J."/>
        </authorList>
    </citation>
    <scope>NUCLEOTIDE SEQUENCE [LARGE SCALE GENOMIC DNA]</scope>
    <source>
        <strain evidence="4">CGMCC 4.7241</strain>
    </source>
</reference>
<proteinExistence type="predicted"/>
<evidence type="ECO:0000259" key="2">
    <source>
        <dbReference type="Pfam" id="PF01636"/>
    </source>
</evidence>
<dbReference type="Proteomes" id="UP001595699">
    <property type="component" value="Unassembled WGS sequence"/>
</dbReference>
<feature type="region of interest" description="Disordered" evidence="1">
    <location>
        <begin position="1"/>
        <end position="28"/>
    </location>
</feature>
<protein>
    <submittedName>
        <fullName evidence="3">Phosphotransferase enzyme family protein</fullName>
    </submittedName>
</protein>
<dbReference type="RefSeq" id="WP_205115441.1">
    <property type="nucleotide sequence ID" value="NZ_JAFBCM010000001.1"/>
</dbReference>
<feature type="compositionally biased region" description="Basic and acidic residues" evidence="1">
    <location>
        <begin position="13"/>
        <end position="22"/>
    </location>
</feature>
<dbReference type="EMBL" id="JBHRZH010000023">
    <property type="protein sequence ID" value="MFC3764405.1"/>
    <property type="molecule type" value="Genomic_DNA"/>
</dbReference>
<dbReference type="InterPro" id="IPR011009">
    <property type="entry name" value="Kinase-like_dom_sf"/>
</dbReference>
<keyword evidence="4" id="KW-1185">Reference proteome</keyword>
<dbReference type="SUPFAM" id="SSF56112">
    <property type="entry name" value="Protein kinase-like (PK-like)"/>
    <property type="match status" value="1"/>
</dbReference>
<comment type="caution">
    <text evidence="3">The sequence shown here is derived from an EMBL/GenBank/DDBJ whole genome shotgun (WGS) entry which is preliminary data.</text>
</comment>
<dbReference type="Pfam" id="PF01636">
    <property type="entry name" value="APH"/>
    <property type="match status" value="1"/>
</dbReference>
<dbReference type="InterPro" id="IPR002575">
    <property type="entry name" value="Aminoglycoside_PTrfase"/>
</dbReference>
<gene>
    <name evidence="3" type="ORF">ACFOUW_26455</name>
</gene>
<evidence type="ECO:0000313" key="3">
    <source>
        <dbReference type="EMBL" id="MFC3764405.1"/>
    </source>
</evidence>
<sequence>MSTIQNATSALREINDQQHTEYELGDQPAGGMTRGAWRVYDPNGNSAILKLGSGFSLDHLRRADQAVKHLRANGYPTPAWLGTGKLADGTRYHLQERLPGEPGDPLTADKARQLVTLLASHQGLDPWPERDWNQYVHETYDHAKRELRRKAPASKDLVDRIDRLHAALGSVELPKGDLVHGDFNSCNVLFHHGQLTGVIDIEALGGGSRVIDHAYLYREAHAEGSKDPEIFHTIRTAGEAVAGKEAFAYCVAFNACEWLLWMAIHLPDSVNECLGGLHRLIDDVSQPTKPVW</sequence>
<accession>A0ABV7YGC4</accession>
<dbReference type="Gene3D" id="3.90.1200.10">
    <property type="match status" value="1"/>
</dbReference>
<name>A0ABV7YGC4_9ACTN</name>
<evidence type="ECO:0000313" key="4">
    <source>
        <dbReference type="Proteomes" id="UP001595699"/>
    </source>
</evidence>